<evidence type="ECO:0000259" key="3">
    <source>
        <dbReference type="PROSITE" id="PS51462"/>
    </source>
</evidence>
<organism evidence="4">
    <name type="scientific">Absidia glauca</name>
    <name type="common">Pin mould</name>
    <dbReference type="NCBI Taxonomy" id="4829"/>
    <lineage>
        <taxon>Eukaryota</taxon>
        <taxon>Fungi</taxon>
        <taxon>Fungi incertae sedis</taxon>
        <taxon>Mucoromycota</taxon>
        <taxon>Mucoromycotina</taxon>
        <taxon>Mucoromycetes</taxon>
        <taxon>Mucorales</taxon>
        <taxon>Cunninghamellaceae</taxon>
        <taxon>Absidia</taxon>
    </lineage>
</organism>
<dbReference type="InterPro" id="IPR015797">
    <property type="entry name" value="NUDIX_hydrolase-like_dom_sf"/>
</dbReference>
<evidence type="ECO:0000256" key="1">
    <source>
        <dbReference type="ARBA" id="ARBA00001946"/>
    </source>
</evidence>
<evidence type="ECO:0000313" key="5">
    <source>
        <dbReference type="Proteomes" id="UP000078561"/>
    </source>
</evidence>
<evidence type="ECO:0000313" key="4">
    <source>
        <dbReference type="EMBL" id="SAL96329.1"/>
    </source>
</evidence>
<dbReference type="GO" id="GO:0080042">
    <property type="term" value="F:ADP-glucose pyrophosphohydrolase activity"/>
    <property type="evidence" value="ECO:0007669"/>
    <property type="project" value="TreeGrafter"/>
</dbReference>
<dbReference type="PROSITE" id="PS51462">
    <property type="entry name" value="NUDIX"/>
    <property type="match status" value="1"/>
</dbReference>
<dbReference type="Proteomes" id="UP000078561">
    <property type="component" value="Unassembled WGS sequence"/>
</dbReference>
<dbReference type="SUPFAM" id="SSF55811">
    <property type="entry name" value="Nudix"/>
    <property type="match status" value="1"/>
</dbReference>
<dbReference type="AlphaFoldDB" id="A0A168L9B6"/>
<gene>
    <name evidence="4" type="primary">ABSGL_01725.1 scaffold 2091</name>
</gene>
<dbReference type="EMBL" id="LT550921">
    <property type="protein sequence ID" value="SAL96329.1"/>
    <property type="molecule type" value="Genomic_DNA"/>
</dbReference>
<dbReference type="CDD" id="cd03424">
    <property type="entry name" value="NUDIX_ADPRase_Nudt5_UGPPase_Nudt14"/>
    <property type="match status" value="1"/>
</dbReference>
<protein>
    <recommendedName>
        <fullName evidence="3">Nudix hydrolase domain-containing protein</fullName>
    </recommendedName>
</protein>
<dbReference type="InterPro" id="IPR000086">
    <property type="entry name" value="NUDIX_hydrolase_dom"/>
</dbReference>
<dbReference type="PANTHER" id="PTHR11839:SF18">
    <property type="entry name" value="NUDIX HYDROLASE DOMAIN-CONTAINING PROTEIN"/>
    <property type="match status" value="1"/>
</dbReference>
<sequence length="256" mass="28448">MYYISIGQQKVPVRSDQVSEETITKVLAFTPFQDWAHALNKEQEEGNEELQIDSVDIQGVDLFGSNKIGFVKFKAQAKFKATGKNAPGIVFLRGGAVSMMILLQSDDETQEDKIILTLQPRLPVPSYNFPELPAGMLDSSGDFAGAASKEIQEETGLTIHESELIDLTELGYGDRWRGMYPSAGGSDEFLRLFLCRKKMKQQDIVDLEGKLTGLRQEGESITLKVVPFKDAWSYSPDAKLLSSLALYDALSKSRKL</sequence>
<dbReference type="OMA" id="GCDEFIP"/>
<dbReference type="Pfam" id="PF00293">
    <property type="entry name" value="NUDIX"/>
    <property type="match status" value="1"/>
</dbReference>
<proteinExistence type="predicted"/>
<name>A0A168L9B6_ABSGL</name>
<dbReference type="STRING" id="4829.A0A168L9B6"/>
<dbReference type="PANTHER" id="PTHR11839">
    <property type="entry name" value="UDP/ADP-SUGAR PYROPHOSPHATASE"/>
    <property type="match status" value="1"/>
</dbReference>
<dbReference type="Gene3D" id="3.90.79.10">
    <property type="entry name" value="Nucleoside Triphosphate Pyrophosphohydrolase"/>
    <property type="match status" value="1"/>
</dbReference>
<reference evidence="4" key="1">
    <citation type="submission" date="2016-04" db="EMBL/GenBank/DDBJ databases">
        <authorList>
            <person name="Evans L.H."/>
            <person name="Alamgir A."/>
            <person name="Owens N."/>
            <person name="Weber N.D."/>
            <person name="Virtaneva K."/>
            <person name="Barbian K."/>
            <person name="Babar A."/>
            <person name="Rosenke K."/>
        </authorList>
    </citation>
    <scope>NUCLEOTIDE SEQUENCE [LARGE SCALE GENOMIC DNA]</scope>
    <source>
        <strain evidence="4">CBS 101.48</strain>
    </source>
</reference>
<keyword evidence="5" id="KW-1185">Reference proteome</keyword>
<dbReference type="GO" id="GO:0080041">
    <property type="term" value="F:ADP-ribose pyrophosphohydrolase activity"/>
    <property type="evidence" value="ECO:0007669"/>
    <property type="project" value="TreeGrafter"/>
</dbReference>
<accession>A0A168L9B6</accession>
<comment type="cofactor">
    <cofactor evidence="1">
        <name>Mg(2+)</name>
        <dbReference type="ChEBI" id="CHEBI:18420"/>
    </cofactor>
</comment>
<dbReference type="GO" id="GO:0006753">
    <property type="term" value="P:nucleoside phosphate metabolic process"/>
    <property type="evidence" value="ECO:0007669"/>
    <property type="project" value="TreeGrafter"/>
</dbReference>
<keyword evidence="2" id="KW-0378">Hydrolase</keyword>
<feature type="domain" description="Nudix hydrolase" evidence="3">
    <location>
        <begin position="92"/>
        <end position="248"/>
    </location>
</feature>
<dbReference type="OrthoDB" id="10249920at2759"/>
<evidence type="ECO:0000256" key="2">
    <source>
        <dbReference type="ARBA" id="ARBA00022801"/>
    </source>
</evidence>
<dbReference type="GO" id="GO:0019693">
    <property type="term" value="P:ribose phosphate metabolic process"/>
    <property type="evidence" value="ECO:0007669"/>
    <property type="project" value="TreeGrafter"/>
</dbReference>
<dbReference type="InParanoid" id="A0A168L9B6"/>